<reference evidence="6 7" key="1">
    <citation type="journal article" date="2023" name="Plants (Basel)">
        <title>Bridging the Gap: Combining Genomics and Transcriptomics Approaches to Understand Stylosanthes scabra, an Orphan Legume from the Brazilian Caatinga.</title>
        <authorList>
            <person name="Ferreira-Neto J.R.C."/>
            <person name="da Silva M.D."/>
            <person name="Binneck E."/>
            <person name="de Melo N.F."/>
            <person name="da Silva R.H."/>
            <person name="de Melo A.L.T.M."/>
            <person name="Pandolfi V."/>
            <person name="Bustamante F.O."/>
            <person name="Brasileiro-Vidal A.C."/>
            <person name="Benko-Iseppon A.M."/>
        </authorList>
    </citation>
    <scope>NUCLEOTIDE SEQUENCE [LARGE SCALE GENOMIC DNA]</scope>
    <source>
        <tissue evidence="6">Leaves</tissue>
    </source>
</reference>
<evidence type="ECO:0000256" key="4">
    <source>
        <dbReference type="SAM" id="Phobius"/>
    </source>
</evidence>
<keyword evidence="4" id="KW-1133">Transmembrane helix</keyword>
<dbReference type="InterPro" id="IPR002110">
    <property type="entry name" value="Ankyrin_rpt"/>
</dbReference>
<evidence type="ECO:0000313" key="7">
    <source>
        <dbReference type="Proteomes" id="UP001341840"/>
    </source>
</evidence>
<dbReference type="PROSITE" id="PS50088">
    <property type="entry name" value="ANK_REPEAT"/>
    <property type="match status" value="1"/>
</dbReference>
<comment type="subcellular location">
    <subcellularLocation>
        <location evidence="1">Cell membrane</location>
        <topology evidence="1">Peripheral membrane protein</topology>
        <orientation evidence="1">Cytoplasmic side</orientation>
    </subcellularLocation>
</comment>
<dbReference type="Pfam" id="PF00023">
    <property type="entry name" value="Ank"/>
    <property type="match status" value="1"/>
</dbReference>
<dbReference type="Pfam" id="PF12796">
    <property type="entry name" value="Ank_2"/>
    <property type="match status" value="1"/>
</dbReference>
<keyword evidence="2" id="KW-0040">ANK repeat</keyword>
<keyword evidence="4" id="KW-0812">Transmembrane</keyword>
<evidence type="ECO:0000256" key="1">
    <source>
        <dbReference type="ARBA" id="ARBA00004413"/>
    </source>
</evidence>
<dbReference type="PANTHER" id="PTHR24128">
    <property type="entry name" value="HOMEOBOX PROTEIN WARIAI"/>
    <property type="match status" value="1"/>
</dbReference>
<evidence type="ECO:0000256" key="3">
    <source>
        <dbReference type="SAM" id="MobiDB-lite"/>
    </source>
</evidence>
<proteinExistence type="predicted"/>
<dbReference type="Proteomes" id="UP001341840">
    <property type="component" value="Unassembled WGS sequence"/>
</dbReference>
<dbReference type="Pfam" id="PF13962">
    <property type="entry name" value="PGG"/>
    <property type="match status" value="1"/>
</dbReference>
<gene>
    <name evidence="6" type="ORF">PIB30_074548</name>
</gene>
<evidence type="ECO:0000313" key="6">
    <source>
        <dbReference type="EMBL" id="MED6126043.1"/>
    </source>
</evidence>
<feature type="region of interest" description="Disordered" evidence="3">
    <location>
        <begin position="275"/>
        <end position="294"/>
    </location>
</feature>
<feature type="transmembrane region" description="Helical" evidence="4">
    <location>
        <begin position="315"/>
        <end position="336"/>
    </location>
</feature>
<keyword evidence="7" id="KW-1185">Reference proteome</keyword>
<protein>
    <recommendedName>
        <fullName evidence="5">PGG domain-containing protein</fullName>
    </recommendedName>
</protein>
<dbReference type="PANTHER" id="PTHR24128:SF24">
    <property type="entry name" value="ANKYRIN REPEAT PROTEIN"/>
    <property type="match status" value="1"/>
</dbReference>
<feature type="transmembrane region" description="Helical" evidence="4">
    <location>
        <begin position="342"/>
        <end position="361"/>
    </location>
</feature>
<accession>A0ABU6RPJ6</accession>
<dbReference type="PROSITE" id="PS50297">
    <property type="entry name" value="ANK_REP_REGION"/>
    <property type="match status" value="1"/>
</dbReference>
<dbReference type="SUPFAM" id="SSF48403">
    <property type="entry name" value="Ankyrin repeat"/>
    <property type="match status" value="1"/>
</dbReference>
<feature type="repeat" description="ANK" evidence="2">
    <location>
        <begin position="14"/>
        <end position="36"/>
    </location>
</feature>
<comment type="caution">
    <text evidence="6">The sequence shown here is derived from an EMBL/GenBank/DDBJ whole genome shotgun (WGS) entry which is preliminary data.</text>
</comment>
<name>A0ABU6RPJ6_9FABA</name>
<dbReference type="Gene3D" id="1.25.40.20">
    <property type="entry name" value="Ankyrin repeat-containing domain"/>
    <property type="match status" value="1"/>
</dbReference>
<keyword evidence="4" id="KW-0472">Membrane</keyword>
<organism evidence="6 7">
    <name type="scientific">Stylosanthes scabra</name>
    <dbReference type="NCBI Taxonomy" id="79078"/>
    <lineage>
        <taxon>Eukaryota</taxon>
        <taxon>Viridiplantae</taxon>
        <taxon>Streptophyta</taxon>
        <taxon>Embryophyta</taxon>
        <taxon>Tracheophyta</taxon>
        <taxon>Spermatophyta</taxon>
        <taxon>Magnoliopsida</taxon>
        <taxon>eudicotyledons</taxon>
        <taxon>Gunneridae</taxon>
        <taxon>Pentapetalae</taxon>
        <taxon>rosids</taxon>
        <taxon>fabids</taxon>
        <taxon>Fabales</taxon>
        <taxon>Fabaceae</taxon>
        <taxon>Papilionoideae</taxon>
        <taxon>50 kb inversion clade</taxon>
        <taxon>dalbergioids sensu lato</taxon>
        <taxon>Dalbergieae</taxon>
        <taxon>Pterocarpus clade</taxon>
        <taxon>Stylosanthes</taxon>
    </lineage>
</organism>
<feature type="domain" description="PGG" evidence="5">
    <location>
        <begin position="247"/>
        <end position="285"/>
    </location>
</feature>
<evidence type="ECO:0000259" key="5">
    <source>
        <dbReference type="Pfam" id="PF13962"/>
    </source>
</evidence>
<dbReference type="InterPro" id="IPR036770">
    <property type="entry name" value="Ankyrin_rpt-contain_sf"/>
</dbReference>
<dbReference type="SMART" id="SM00248">
    <property type="entry name" value="ANK"/>
    <property type="match status" value="4"/>
</dbReference>
<dbReference type="InterPro" id="IPR026961">
    <property type="entry name" value="PGG_dom"/>
</dbReference>
<feature type="compositionally biased region" description="Polar residues" evidence="3">
    <location>
        <begin position="276"/>
        <end position="286"/>
    </location>
</feature>
<dbReference type="EMBL" id="JASCZI010031137">
    <property type="protein sequence ID" value="MED6126043.1"/>
    <property type="molecule type" value="Genomic_DNA"/>
</dbReference>
<evidence type="ECO:0000256" key="2">
    <source>
        <dbReference type="PROSITE-ProRule" id="PRU00023"/>
    </source>
</evidence>
<sequence length="367" mass="40733">MRLKPSFGSKLNEQGLSPIHIALQNNHHNVVRRLVQINKELVRVRGRESVTPLHYVCGSGESEENMTLLIDLLKACPDSIEDVNIRNETALHIALKNRNMRVFRVLLGWLRFIPRKDAPSLVPPILNWRDSGGNDAASSFRHSILNWKDSRGNTILHIATLHNDRQAVDLLVKMVYINAMNFDNQTALDIAEAPNMEMIKATLLKARAKRGASVDDTSYREDVIKRTLSPLIYFITKIQRIPDQISEEQRNACMVVATLVVTAIYQTVLSPPGGLTQAQGGSDNGPNSNNLQNATSSLNSTLTTAAGKTVMSNKVFAVVKSLNGGIFVCGVFIIYVLMPKYYVSPFAYLLLVLFIASYFVSQSVISP</sequence>